<dbReference type="AlphaFoldDB" id="A0A7Y9B0S3"/>
<evidence type="ECO:0000259" key="1">
    <source>
        <dbReference type="Pfam" id="PF07929"/>
    </source>
</evidence>
<evidence type="ECO:0000313" key="2">
    <source>
        <dbReference type="EMBL" id="NWO23434.1"/>
    </source>
</evidence>
<evidence type="ECO:0000313" key="3">
    <source>
        <dbReference type="Proteomes" id="UP000526307"/>
    </source>
</evidence>
<comment type="caution">
    <text evidence="2">The sequence shown here is derived from an EMBL/GenBank/DDBJ whole genome shotgun (WGS) entry which is preliminary data.</text>
</comment>
<feature type="domain" description="Plasmid pRiA4b Orf3-like" evidence="1">
    <location>
        <begin position="6"/>
        <end position="211"/>
    </location>
</feature>
<dbReference type="Proteomes" id="UP000526307">
    <property type="component" value="Unassembled WGS sequence"/>
</dbReference>
<accession>A0A7Y9B0S3</accession>
<organism evidence="2 3">
    <name type="scientific">Mogibacterium timidum</name>
    <dbReference type="NCBI Taxonomy" id="35519"/>
    <lineage>
        <taxon>Bacteria</taxon>
        <taxon>Bacillati</taxon>
        <taxon>Bacillota</taxon>
        <taxon>Clostridia</taxon>
        <taxon>Peptostreptococcales</taxon>
        <taxon>Anaerovoracaceae</taxon>
        <taxon>Mogibacterium</taxon>
    </lineage>
</organism>
<dbReference type="Pfam" id="PF07929">
    <property type="entry name" value="PRiA4_ORF3"/>
    <property type="match status" value="1"/>
</dbReference>
<sequence length="246" mass="28739">MASKPIMQFYAELKDAPFPVWRRFQTLNDVRFSRLAYILMTMFEMQASHLFRIEIDNVENIRRTRTDELCDYLIKVYEEGGRYKTYLEVNLELMDDFARFGEESLDAAETLVKHHLTKPGYACTLEYDFGDGWEVEVTLEEVFEDGALPGRELPRVIAGEGYGIIEDGGGTWGLNEIEKAFQKGSGEAYENYSYWLGTDKPDLHAFDIEDMNFRLKKVPRIYKDIYELELKPTELSIAILERQYKK</sequence>
<dbReference type="InterPro" id="IPR024047">
    <property type="entry name" value="MM3350-like_sf"/>
</dbReference>
<dbReference type="InterPro" id="IPR012912">
    <property type="entry name" value="Plasmid_pRiA4b_Orf3-like"/>
</dbReference>
<dbReference type="SUPFAM" id="SSF159941">
    <property type="entry name" value="MM3350-like"/>
    <property type="match status" value="1"/>
</dbReference>
<dbReference type="EMBL" id="JABXYR010000002">
    <property type="protein sequence ID" value="NWO23434.1"/>
    <property type="molecule type" value="Genomic_DNA"/>
</dbReference>
<reference evidence="2 3" key="1">
    <citation type="submission" date="2020-06" db="EMBL/GenBank/DDBJ databases">
        <title>Mogibacterium timidum strain W9173 genomic sequence.</title>
        <authorList>
            <person name="Wade W.G."/>
            <person name="Johnston C.D."/>
            <person name="Chen T."/>
            <person name="Dewhirst F.E."/>
        </authorList>
    </citation>
    <scope>NUCLEOTIDE SEQUENCE [LARGE SCALE GENOMIC DNA]</scope>
    <source>
        <strain evidence="2 3">W9173</strain>
    </source>
</reference>
<proteinExistence type="predicted"/>
<gene>
    <name evidence="2" type="ORF">HW270_05055</name>
</gene>
<name>A0A7Y9B0S3_9FIRM</name>
<dbReference type="PANTHER" id="PTHR41878:SF1">
    <property type="entry name" value="TNPR PROTEIN"/>
    <property type="match status" value="1"/>
</dbReference>
<dbReference type="PANTHER" id="PTHR41878">
    <property type="entry name" value="LEXA REPRESSOR-RELATED"/>
    <property type="match status" value="1"/>
</dbReference>
<dbReference type="Gene3D" id="3.10.290.30">
    <property type="entry name" value="MM3350-like"/>
    <property type="match status" value="1"/>
</dbReference>
<keyword evidence="3" id="KW-1185">Reference proteome</keyword>
<dbReference type="RefSeq" id="WP_178978531.1">
    <property type="nucleotide sequence ID" value="NZ_JABXYR010000002.1"/>
</dbReference>
<protein>
    <submittedName>
        <fullName evidence="2">Plasmid pRiA4b ORF-3 family protein</fullName>
    </submittedName>
</protein>